<evidence type="ECO:0000313" key="9">
    <source>
        <dbReference type="Proteomes" id="UP000051783"/>
    </source>
</evidence>
<feature type="active site" description="Proton donor/acceptor" evidence="7">
    <location>
        <position position="185"/>
    </location>
</feature>
<dbReference type="PANTHER" id="PTHR21198:SF3">
    <property type="entry name" value="GLUTAMATE RACEMASE"/>
    <property type="match status" value="1"/>
</dbReference>
<dbReference type="InterPro" id="IPR018187">
    <property type="entry name" value="Asp/Glu_racemase_AS_1"/>
</dbReference>
<dbReference type="InterPro" id="IPR015942">
    <property type="entry name" value="Asp/Glu/hydantoin_racemase"/>
</dbReference>
<dbReference type="OrthoDB" id="9801055at2"/>
<proteinExistence type="inferred from homology"/>
<dbReference type="HAMAP" id="MF_00258">
    <property type="entry name" value="Glu_racemase"/>
    <property type="match status" value="1"/>
</dbReference>
<evidence type="ECO:0000256" key="7">
    <source>
        <dbReference type="HAMAP-Rule" id="MF_00258"/>
    </source>
</evidence>
<dbReference type="RefSeq" id="WP_057705846.1">
    <property type="nucleotide sequence ID" value="NZ_JQCL01000040.1"/>
</dbReference>
<comment type="catalytic activity">
    <reaction evidence="1 7">
        <text>L-glutamate = D-glutamate</text>
        <dbReference type="Rhea" id="RHEA:12813"/>
        <dbReference type="ChEBI" id="CHEBI:29985"/>
        <dbReference type="ChEBI" id="CHEBI:29986"/>
        <dbReference type="EC" id="5.1.1.3"/>
    </reaction>
</comment>
<evidence type="ECO:0000256" key="1">
    <source>
        <dbReference type="ARBA" id="ARBA00001602"/>
    </source>
</evidence>
<dbReference type="GO" id="GO:0008360">
    <property type="term" value="P:regulation of cell shape"/>
    <property type="evidence" value="ECO:0007669"/>
    <property type="project" value="UniProtKB-KW"/>
</dbReference>
<dbReference type="InterPro" id="IPR001920">
    <property type="entry name" value="Asp/Glu_race"/>
</dbReference>
<dbReference type="STRING" id="942150.IV64_GL002083"/>
<protein>
    <recommendedName>
        <fullName evidence="2 7">Glutamate racemase</fullName>
        <ecNumber evidence="2 7">5.1.1.3</ecNumber>
    </recommendedName>
</protein>
<dbReference type="GO" id="GO:0008881">
    <property type="term" value="F:glutamate racemase activity"/>
    <property type="evidence" value="ECO:0007669"/>
    <property type="project" value="UniProtKB-UniRule"/>
</dbReference>
<dbReference type="Gene3D" id="3.40.50.1860">
    <property type="match status" value="2"/>
</dbReference>
<evidence type="ECO:0000256" key="4">
    <source>
        <dbReference type="ARBA" id="ARBA00022984"/>
    </source>
</evidence>
<accession>A0A0R2MLJ7</accession>
<comment type="pathway">
    <text evidence="7">Cell wall biogenesis; peptidoglycan biosynthesis.</text>
</comment>
<dbReference type="PROSITE" id="PS00924">
    <property type="entry name" value="ASP_GLU_RACEMASE_2"/>
    <property type="match status" value="1"/>
</dbReference>
<comment type="caution">
    <text evidence="8">The sequence shown here is derived from an EMBL/GenBank/DDBJ whole genome shotgun (WGS) entry which is preliminary data.</text>
</comment>
<dbReference type="PATRIC" id="fig|942150.3.peg.2170"/>
<dbReference type="EC" id="5.1.1.3" evidence="2 7"/>
<keyword evidence="4 7" id="KW-0573">Peptidoglycan synthesis</keyword>
<keyword evidence="9" id="KW-1185">Reference proteome</keyword>
<organism evidence="8 9">
    <name type="scientific">Lactiplantibacillus xiangfangensis</name>
    <dbReference type="NCBI Taxonomy" id="942150"/>
    <lineage>
        <taxon>Bacteria</taxon>
        <taxon>Bacillati</taxon>
        <taxon>Bacillota</taxon>
        <taxon>Bacilli</taxon>
        <taxon>Lactobacillales</taxon>
        <taxon>Lactobacillaceae</taxon>
        <taxon>Lactiplantibacillus</taxon>
    </lineage>
</organism>
<dbReference type="GO" id="GO:0071555">
    <property type="term" value="P:cell wall organization"/>
    <property type="evidence" value="ECO:0007669"/>
    <property type="project" value="UniProtKB-KW"/>
</dbReference>
<comment type="function">
    <text evidence="7">Provides the (R)-glutamate required for cell wall biosynthesis.</text>
</comment>
<dbReference type="InterPro" id="IPR033134">
    <property type="entry name" value="Asp/Glu_racemase_AS_2"/>
</dbReference>
<evidence type="ECO:0000256" key="2">
    <source>
        <dbReference type="ARBA" id="ARBA00013090"/>
    </source>
</evidence>
<keyword evidence="5 7" id="KW-0413">Isomerase</keyword>
<feature type="binding site" evidence="7">
    <location>
        <begin position="76"/>
        <end position="77"/>
    </location>
    <ligand>
        <name>substrate</name>
    </ligand>
</feature>
<feature type="binding site" evidence="7">
    <location>
        <begin position="186"/>
        <end position="187"/>
    </location>
    <ligand>
        <name>substrate</name>
    </ligand>
</feature>
<dbReference type="Pfam" id="PF01177">
    <property type="entry name" value="Asp_Glu_race"/>
    <property type="match status" value="1"/>
</dbReference>
<feature type="active site" description="Proton donor/acceptor" evidence="7">
    <location>
        <position position="75"/>
    </location>
</feature>
<dbReference type="PROSITE" id="PS00923">
    <property type="entry name" value="ASP_GLU_RACEMASE_1"/>
    <property type="match status" value="1"/>
</dbReference>
<dbReference type="AlphaFoldDB" id="A0A0R2MLJ7"/>
<keyword evidence="3 7" id="KW-0133">Cell shape</keyword>
<dbReference type="Proteomes" id="UP000051783">
    <property type="component" value="Unassembled WGS sequence"/>
</dbReference>
<sequence length="260" mass="28233">MERLDAPIGVFDSGVGGISTLRTLAADLPNEDFIFYGDSANAPYGEKSATEVCTLATNVIETLRQQQVKAVVIACNTATSAAKPELMAAYPELPILGIEPALKEAVDAGKRHILVMATPLTISLPKYNAQVAKYQARTAIQSLACPGLADLIEQGKAALPEIKQLVHQLLGTVATAQAYGLVLGCTHYPFIEKLIQSEFDHPVSVYTGYAGISRNLQHQLKQKNLLQPASRERTIRFMSSRNTPEELALYQKLFDHGIEA</sequence>
<dbReference type="UniPathway" id="UPA00219"/>
<dbReference type="EMBL" id="JQCL01000040">
    <property type="protein sequence ID" value="KRO12541.1"/>
    <property type="molecule type" value="Genomic_DNA"/>
</dbReference>
<dbReference type="SUPFAM" id="SSF53681">
    <property type="entry name" value="Aspartate/glutamate racemase"/>
    <property type="match status" value="2"/>
</dbReference>
<dbReference type="PANTHER" id="PTHR21198">
    <property type="entry name" value="GLUTAMATE RACEMASE"/>
    <property type="match status" value="1"/>
</dbReference>
<dbReference type="InterPro" id="IPR004391">
    <property type="entry name" value="Glu_race"/>
</dbReference>
<keyword evidence="6 7" id="KW-0961">Cell wall biogenesis/degradation</keyword>
<reference evidence="8 9" key="1">
    <citation type="journal article" date="2015" name="Genome Announc.">
        <title>Expanding the biotechnology potential of lactobacilli through comparative genomics of 213 strains and associated genera.</title>
        <authorList>
            <person name="Sun Z."/>
            <person name="Harris H.M."/>
            <person name="McCann A."/>
            <person name="Guo C."/>
            <person name="Argimon S."/>
            <person name="Zhang W."/>
            <person name="Yang X."/>
            <person name="Jeffery I.B."/>
            <person name="Cooney J.C."/>
            <person name="Kagawa T.F."/>
            <person name="Liu W."/>
            <person name="Song Y."/>
            <person name="Salvetti E."/>
            <person name="Wrobel A."/>
            <person name="Rasinkangas P."/>
            <person name="Parkhill J."/>
            <person name="Rea M.C."/>
            <person name="O'Sullivan O."/>
            <person name="Ritari J."/>
            <person name="Douillard F.P."/>
            <person name="Paul Ross R."/>
            <person name="Yang R."/>
            <person name="Briner A.E."/>
            <person name="Felis G.E."/>
            <person name="de Vos W.M."/>
            <person name="Barrangou R."/>
            <person name="Klaenhammer T.R."/>
            <person name="Caufield P.W."/>
            <person name="Cui Y."/>
            <person name="Zhang H."/>
            <person name="O'Toole P.W."/>
        </authorList>
    </citation>
    <scope>NUCLEOTIDE SEQUENCE [LARGE SCALE GENOMIC DNA]</scope>
    <source>
        <strain evidence="8 9">LMG 26013</strain>
    </source>
</reference>
<dbReference type="NCBIfam" id="TIGR00067">
    <property type="entry name" value="glut_race"/>
    <property type="match status" value="1"/>
</dbReference>
<gene>
    <name evidence="7" type="primary">murI</name>
    <name evidence="8" type="ORF">IV64_GL002083</name>
</gene>
<dbReference type="GO" id="GO:0009252">
    <property type="term" value="P:peptidoglycan biosynthetic process"/>
    <property type="evidence" value="ECO:0007669"/>
    <property type="project" value="UniProtKB-UniRule"/>
</dbReference>
<evidence type="ECO:0000256" key="5">
    <source>
        <dbReference type="ARBA" id="ARBA00023235"/>
    </source>
</evidence>
<evidence type="ECO:0000256" key="3">
    <source>
        <dbReference type="ARBA" id="ARBA00022960"/>
    </source>
</evidence>
<evidence type="ECO:0000256" key="6">
    <source>
        <dbReference type="ARBA" id="ARBA00023316"/>
    </source>
</evidence>
<evidence type="ECO:0000313" key="8">
    <source>
        <dbReference type="EMBL" id="KRO12541.1"/>
    </source>
</evidence>
<comment type="similarity">
    <text evidence="7">Belongs to the aspartate/glutamate racemases family.</text>
</comment>
<feature type="binding site" evidence="7">
    <location>
        <begin position="44"/>
        <end position="45"/>
    </location>
    <ligand>
        <name>substrate</name>
    </ligand>
</feature>
<feature type="binding site" evidence="7">
    <location>
        <begin position="12"/>
        <end position="13"/>
    </location>
    <ligand>
        <name>substrate</name>
    </ligand>
</feature>
<name>A0A0R2MLJ7_9LACO</name>